<dbReference type="EMBL" id="NFIE01000010">
    <property type="protein sequence ID" value="OUN88625.1"/>
    <property type="molecule type" value="Genomic_DNA"/>
</dbReference>
<dbReference type="GO" id="GO:0016787">
    <property type="term" value="F:hydrolase activity"/>
    <property type="evidence" value="ECO:0007669"/>
    <property type="project" value="UniProtKB-KW"/>
</dbReference>
<keyword evidence="4" id="KW-0547">Nucleotide-binding</keyword>
<keyword evidence="7" id="KW-1185">Reference proteome</keyword>
<dbReference type="GO" id="GO:0000166">
    <property type="term" value="F:nucleotide binding"/>
    <property type="evidence" value="ECO:0007669"/>
    <property type="project" value="UniProtKB-KW"/>
</dbReference>
<organism evidence="6 7">
    <name type="scientific">[Collinsella] massiliensis</name>
    <dbReference type="NCBI Taxonomy" id="1232426"/>
    <lineage>
        <taxon>Bacteria</taxon>
        <taxon>Bacillati</taxon>
        <taxon>Actinomycetota</taxon>
        <taxon>Coriobacteriia</taxon>
        <taxon>Coriobacteriales</taxon>
        <taxon>Coriobacteriaceae</taxon>
        <taxon>Enorma</taxon>
    </lineage>
</organism>
<keyword evidence="1" id="KW-0597">Phosphoprotein</keyword>
<evidence type="ECO:0000313" key="7">
    <source>
        <dbReference type="Proteomes" id="UP000195781"/>
    </source>
</evidence>
<gene>
    <name evidence="6" type="ORF">B5G02_05260</name>
</gene>
<dbReference type="RefSeq" id="WP_094335445.1">
    <property type="nucleotide sequence ID" value="NZ_NFIE01000010.1"/>
</dbReference>
<dbReference type="InterPro" id="IPR008201">
    <property type="entry name" value="HepT-like"/>
</dbReference>
<dbReference type="GO" id="GO:0110001">
    <property type="term" value="C:toxin-antitoxin complex"/>
    <property type="evidence" value="ECO:0007669"/>
    <property type="project" value="InterPro"/>
</dbReference>
<dbReference type="Pfam" id="PF01934">
    <property type="entry name" value="HepT-like"/>
    <property type="match status" value="1"/>
</dbReference>
<sequence>MTAMPNDVLRVKEIDRLIDDLHRRLEAFHLDERTVLSPETFEEEALADLLFIDMYRILEEASNLSFETQSSYPDIPWTQIRGMRNRFAHEYFNLNREVAWSVIENDLEPLQAMTQSFLAAYDADDARDGNSAL</sequence>
<comment type="caution">
    <text evidence="6">The sequence shown here is derived from an EMBL/GenBank/DDBJ whole genome shotgun (WGS) entry which is preliminary data.</text>
</comment>
<evidence type="ECO:0000256" key="1">
    <source>
        <dbReference type="ARBA" id="ARBA00022553"/>
    </source>
</evidence>
<evidence type="ECO:0000256" key="3">
    <source>
        <dbReference type="ARBA" id="ARBA00022722"/>
    </source>
</evidence>
<keyword evidence="2" id="KW-1277">Toxin-antitoxin system</keyword>
<evidence type="ECO:0000313" key="6">
    <source>
        <dbReference type="EMBL" id="OUN88625.1"/>
    </source>
</evidence>
<keyword evidence="5" id="KW-0378">Hydrolase</keyword>
<evidence type="ECO:0000256" key="4">
    <source>
        <dbReference type="ARBA" id="ARBA00022741"/>
    </source>
</evidence>
<protein>
    <recommendedName>
        <fullName evidence="8">Antitoxin</fullName>
    </recommendedName>
</protein>
<evidence type="ECO:0000256" key="5">
    <source>
        <dbReference type="ARBA" id="ARBA00022801"/>
    </source>
</evidence>
<dbReference type="InterPro" id="IPR051813">
    <property type="entry name" value="HepT_RNase_toxin"/>
</dbReference>
<proteinExistence type="predicted"/>
<dbReference type="OrthoDB" id="159782at2"/>
<dbReference type="AlphaFoldDB" id="A0A1Y3XT10"/>
<accession>A0A1Y3XT10</accession>
<dbReference type="PANTHER" id="PTHR34139:SF1">
    <property type="entry name" value="RNASE MJ1380-RELATED"/>
    <property type="match status" value="1"/>
</dbReference>
<dbReference type="GO" id="GO:0004540">
    <property type="term" value="F:RNA nuclease activity"/>
    <property type="evidence" value="ECO:0007669"/>
    <property type="project" value="InterPro"/>
</dbReference>
<dbReference type="Proteomes" id="UP000195781">
    <property type="component" value="Unassembled WGS sequence"/>
</dbReference>
<evidence type="ECO:0000256" key="2">
    <source>
        <dbReference type="ARBA" id="ARBA00022649"/>
    </source>
</evidence>
<reference evidence="7" key="1">
    <citation type="submission" date="2017-04" db="EMBL/GenBank/DDBJ databases">
        <title>Function of individual gut microbiota members based on whole genome sequencing of pure cultures obtained from chicken caecum.</title>
        <authorList>
            <person name="Medvecky M."/>
            <person name="Cejkova D."/>
            <person name="Polansky O."/>
            <person name="Karasova D."/>
            <person name="Kubasova T."/>
            <person name="Cizek A."/>
            <person name="Rychlik I."/>
        </authorList>
    </citation>
    <scope>NUCLEOTIDE SEQUENCE [LARGE SCALE GENOMIC DNA]</scope>
    <source>
        <strain evidence="7">An5</strain>
    </source>
</reference>
<keyword evidence="3" id="KW-0540">Nuclease</keyword>
<evidence type="ECO:0008006" key="8">
    <source>
        <dbReference type="Google" id="ProtNLM"/>
    </source>
</evidence>
<dbReference type="PANTHER" id="PTHR34139">
    <property type="entry name" value="UPF0331 PROTEIN MJ0127"/>
    <property type="match status" value="1"/>
</dbReference>
<name>A0A1Y3XT10_9ACTN</name>